<gene>
    <name evidence="3" type="ORF">HDG69_002685</name>
</gene>
<feature type="domain" description="ANTAR" evidence="2">
    <location>
        <begin position="132"/>
        <end position="193"/>
    </location>
</feature>
<dbReference type="Pfam" id="PF03861">
    <property type="entry name" value="ANTAR"/>
    <property type="match status" value="1"/>
</dbReference>
<dbReference type="Gene3D" id="3.30.450.20">
    <property type="entry name" value="PAS domain"/>
    <property type="match status" value="1"/>
</dbReference>
<dbReference type="SMART" id="SM01012">
    <property type="entry name" value="ANTAR"/>
    <property type="match status" value="1"/>
</dbReference>
<keyword evidence="4" id="KW-1185">Reference proteome</keyword>
<evidence type="ECO:0000313" key="3">
    <source>
        <dbReference type="EMBL" id="NOV98100.1"/>
    </source>
</evidence>
<name>A0ABX2A5X3_9MICO</name>
<protein>
    <recommendedName>
        <fullName evidence="2">ANTAR domain-containing protein</fullName>
    </recommendedName>
</protein>
<feature type="compositionally biased region" description="Basic and acidic residues" evidence="1">
    <location>
        <begin position="207"/>
        <end position="216"/>
    </location>
</feature>
<dbReference type="SUPFAM" id="SSF52172">
    <property type="entry name" value="CheY-like"/>
    <property type="match status" value="1"/>
</dbReference>
<dbReference type="EMBL" id="JABEZU010000003">
    <property type="protein sequence ID" value="NOV98100.1"/>
    <property type="molecule type" value="Genomic_DNA"/>
</dbReference>
<dbReference type="RefSeq" id="WP_171784318.1">
    <property type="nucleotide sequence ID" value="NZ_BAAAML010000005.1"/>
</dbReference>
<accession>A0ABX2A5X3</accession>
<evidence type="ECO:0000256" key="1">
    <source>
        <dbReference type="SAM" id="MobiDB-lite"/>
    </source>
</evidence>
<evidence type="ECO:0000313" key="4">
    <source>
        <dbReference type="Proteomes" id="UP000757540"/>
    </source>
</evidence>
<dbReference type="Pfam" id="PF08447">
    <property type="entry name" value="PAS_3"/>
    <property type="match status" value="1"/>
</dbReference>
<dbReference type="InterPro" id="IPR013655">
    <property type="entry name" value="PAS_fold_3"/>
</dbReference>
<dbReference type="Gene3D" id="1.10.10.10">
    <property type="entry name" value="Winged helix-like DNA-binding domain superfamily/Winged helix DNA-binding domain"/>
    <property type="match status" value="1"/>
</dbReference>
<dbReference type="InterPro" id="IPR005561">
    <property type="entry name" value="ANTAR"/>
</dbReference>
<feature type="compositionally biased region" description="Basic and acidic residues" evidence="1">
    <location>
        <begin position="227"/>
        <end position="240"/>
    </location>
</feature>
<dbReference type="InterPro" id="IPR035965">
    <property type="entry name" value="PAS-like_dom_sf"/>
</dbReference>
<evidence type="ECO:0000259" key="2">
    <source>
        <dbReference type="PROSITE" id="PS50921"/>
    </source>
</evidence>
<organism evidence="3 4">
    <name type="scientific">Isoptericola halotolerans</name>
    <dbReference type="NCBI Taxonomy" id="300560"/>
    <lineage>
        <taxon>Bacteria</taxon>
        <taxon>Bacillati</taxon>
        <taxon>Actinomycetota</taxon>
        <taxon>Actinomycetes</taxon>
        <taxon>Micrococcales</taxon>
        <taxon>Promicromonosporaceae</taxon>
        <taxon>Isoptericola</taxon>
    </lineage>
</organism>
<comment type="caution">
    <text evidence="3">The sequence shown here is derived from an EMBL/GenBank/DDBJ whole genome shotgun (WGS) entry which is preliminary data.</text>
</comment>
<dbReference type="PROSITE" id="PS50921">
    <property type="entry name" value="ANTAR"/>
    <property type="match status" value="1"/>
</dbReference>
<dbReference type="SUPFAM" id="SSF55785">
    <property type="entry name" value="PYP-like sensor domain (PAS domain)"/>
    <property type="match status" value="1"/>
</dbReference>
<dbReference type="InterPro" id="IPR011006">
    <property type="entry name" value="CheY-like_superfamily"/>
</dbReference>
<dbReference type="Proteomes" id="UP000757540">
    <property type="component" value="Unassembled WGS sequence"/>
</dbReference>
<dbReference type="InterPro" id="IPR036388">
    <property type="entry name" value="WH-like_DNA-bd_sf"/>
</dbReference>
<proteinExistence type="predicted"/>
<feature type="region of interest" description="Disordered" evidence="1">
    <location>
        <begin position="207"/>
        <end position="240"/>
    </location>
</feature>
<sequence>MRRRLEHVVSFDDPAARGLRPTGQYRLDLSTHEWWWSDGIYALHGFAPGEVVPTTDLVLAHHHPQDRDRLADFLATARPAQEPFGALHRVVDAGGHERSVVVVGRVDLVGSDPQDGATLHGYATDVSDPVRRRASSVATRQIEASSRTRGTIERAKGALAAVYRIAPEAAFDLMRTSSNRRNTPLREIAATVVDLTAEQHAERRARLDALLEHRPASTDGRPAGGRSAREPRQEPRPAAR</sequence>
<reference evidence="3 4" key="1">
    <citation type="submission" date="2020-05" db="EMBL/GenBank/DDBJ databases">
        <title>Genomic Encyclopedia of Type Strains, Phase III (KMG-III): the genomes of soil and plant-associated and newly described type strains.</title>
        <authorList>
            <person name="Whitman W."/>
        </authorList>
    </citation>
    <scope>NUCLEOTIDE SEQUENCE [LARGE SCALE GENOMIC DNA]</scope>
    <source>
        <strain evidence="3 4">KCTC 19046</strain>
    </source>
</reference>